<organism evidence="1 2">
    <name type="scientific">Coccidioides immitis RMSCC 3703</name>
    <dbReference type="NCBI Taxonomy" id="454286"/>
    <lineage>
        <taxon>Eukaryota</taxon>
        <taxon>Fungi</taxon>
        <taxon>Dikarya</taxon>
        <taxon>Ascomycota</taxon>
        <taxon>Pezizomycotina</taxon>
        <taxon>Eurotiomycetes</taxon>
        <taxon>Eurotiomycetidae</taxon>
        <taxon>Onygenales</taxon>
        <taxon>Onygenaceae</taxon>
        <taxon>Coccidioides</taxon>
    </lineage>
</organism>
<sequence length="115" mass="12942">MIVKELDNYYGSVNRRASSSHPSSLSHELSLKFARSLIFSQCAAPGWRLMRLRVSLSRQQLLLIREQRHRKRTSFMSVTSRGEPLHSTNCQPTKFDSSPLVSLVASPSIKIGVGE</sequence>
<dbReference type="Proteomes" id="UP000054559">
    <property type="component" value="Unassembled WGS sequence"/>
</dbReference>
<proteinExistence type="predicted"/>
<evidence type="ECO:0000313" key="1">
    <source>
        <dbReference type="EMBL" id="KMU80142.1"/>
    </source>
</evidence>
<gene>
    <name evidence="1" type="ORF">CISG_08250</name>
</gene>
<name>A0A0J8U1A4_COCIT</name>
<accession>A0A0J8U1A4</accession>
<protein>
    <submittedName>
        <fullName evidence="1">Uncharacterized protein</fullName>
    </submittedName>
</protein>
<dbReference type="AlphaFoldDB" id="A0A0J8U1A4"/>
<dbReference type="EMBL" id="DS268184">
    <property type="protein sequence ID" value="KMU80142.1"/>
    <property type="molecule type" value="Genomic_DNA"/>
</dbReference>
<reference evidence="2" key="1">
    <citation type="journal article" date="2010" name="Genome Res.">
        <title>Population genomic sequencing of Coccidioides fungi reveals recent hybridization and transposon control.</title>
        <authorList>
            <person name="Neafsey D.E."/>
            <person name="Barker B.M."/>
            <person name="Sharpton T.J."/>
            <person name="Stajich J.E."/>
            <person name="Park D.J."/>
            <person name="Whiston E."/>
            <person name="Hung C.-Y."/>
            <person name="McMahan C."/>
            <person name="White J."/>
            <person name="Sykes S."/>
            <person name="Heiman D."/>
            <person name="Young S."/>
            <person name="Zeng Q."/>
            <person name="Abouelleil A."/>
            <person name="Aftuck L."/>
            <person name="Bessette D."/>
            <person name="Brown A."/>
            <person name="FitzGerald M."/>
            <person name="Lui A."/>
            <person name="Macdonald J.P."/>
            <person name="Priest M."/>
            <person name="Orbach M.J."/>
            <person name="Galgiani J.N."/>
            <person name="Kirkland T.N."/>
            <person name="Cole G.T."/>
            <person name="Birren B.W."/>
            <person name="Henn M.R."/>
            <person name="Taylor J.W."/>
            <person name="Rounsley S.D."/>
        </authorList>
    </citation>
    <scope>NUCLEOTIDE SEQUENCE [LARGE SCALE GENOMIC DNA]</scope>
    <source>
        <strain evidence="2">RMSCC 3703</strain>
    </source>
</reference>
<evidence type="ECO:0000313" key="2">
    <source>
        <dbReference type="Proteomes" id="UP000054559"/>
    </source>
</evidence>